<protein>
    <recommendedName>
        <fullName evidence="9">Protein-export membrane protein SecG</fullName>
    </recommendedName>
</protein>
<feature type="transmembrane region" description="Helical" evidence="9">
    <location>
        <begin position="6"/>
        <end position="25"/>
    </location>
</feature>
<proteinExistence type="inferred from homology"/>
<sequence length="76" mass="8080">MQQLSVLLPYIQIVLSILLVGAILVQQSDAGLGTAFGGSSNANPFSTKRGMEKNLFIVTIILAILFVASTILALFQ</sequence>
<dbReference type="Proteomes" id="UP000177140">
    <property type="component" value="Unassembled WGS sequence"/>
</dbReference>
<organism evidence="10 11">
    <name type="scientific">Candidatus Vogelbacteria bacterium RIFOXYD2_FULL_44_9</name>
    <dbReference type="NCBI Taxonomy" id="1802441"/>
    <lineage>
        <taxon>Bacteria</taxon>
        <taxon>Candidatus Vogeliibacteriota</taxon>
    </lineage>
</organism>
<evidence type="ECO:0000256" key="3">
    <source>
        <dbReference type="ARBA" id="ARBA00022448"/>
    </source>
</evidence>
<dbReference type="EMBL" id="MHTM01000014">
    <property type="protein sequence ID" value="OHA62433.1"/>
    <property type="molecule type" value="Genomic_DNA"/>
</dbReference>
<keyword evidence="9" id="KW-1003">Cell membrane</keyword>
<reference evidence="10 11" key="1">
    <citation type="journal article" date="2016" name="Nat. Commun.">
        <title>Thousands of microbial genomes shed light on interconnected biogeochemical processes in an aquifer system.</title>
        <authorList>
            <person name="Anantharaman K."/>
            <person name="Brown C.T."/>
            <person name="Hug L.A."/>
            <person name="Sharon I."/>
            <person name="Castelle C.J."/>
            <person name="Probst A.J."/>
            <person name="Thomas B.C."/>
            <person name="Singh A."/>
            <person name="Wilkins M.J."/>
            <person name="Karaoz U."/>
            <person name="Brodie E.L."/>
            <person name="Williams K.H."/>
            <person name="Hubbard S.S."/>
            <person name="Banfield J.F."/>
        </authorList>
    </citation>
    <scope>NUCLEOTIDE SEQUENCE [LARGE SCALE GENOMIC DNA]</scope>
</reference>
<comment type="similarity">
    <text evidence="2 9">Belongs to the SecG family.</text>
</comment>
<dbReference type="GO" id="GO:0015450">
    <property type="term" value="F:protein-transporting ATPase activity"/>
    <property type="evidence" value="ECO:0007669"/>
    <property type="project" value="UniProtKB-UniRule"/>
</dbReference>
<keyword evidence="4 9" id="KW-0812">Transmembrane</keyword>
<keyword evidence="5 9" id="KW-0653">Protein transport</keyword>
<keyword evidence="6 9" id="KW-1133">Transmembrane helix</keyword>
<evidence type="ECO:0000256" key="7">
    <source>
        <dbReference type="ARBA" id="ARBA00023010"/>
    </source>
</evidence>
<accession>A0A1G2QPK8</accession>
<evidence type="ECO:0000313" key="11">
    <source>
        <dbReference type="Proteomes" id="UP000177140"/>
    </source>
</evidence>
<evidence type="ECO:0000256" key="2">
    <source>
        <dbReference type="ARBA" id="ARBA00008445"/>
    </source>
</evidence>
<gene>
    <name evidence="10" type="ORF">A2556_00735</name>
</gene>
<keyword evidence="7 9" id="KW-0811">Translocation</keyword>
<comment type="subcellular location">
    <subcellularLocation>
        <location evidence="9">Cell membrane</location>
        <topology evidence="9">Multi-pass membrane protein</topology>
    </subcellularLocation>
    <subcellularLocation>
        <location evidence="1">Membrane</location>
        <topology evidence="1">Multi-pass membrane protein</topology>
    </subcellularLocation>
</comment>
<evidence type="ECO:0000256" key="5">
    <source>
        <dbReference type="ARBA" id="ARBA00022927"/>
    </source>
</evidence>
<evidence type="ECO:0000256" key="8">
    <source>
        <dbReference type="ARBA" id="ARBA00023136"/>
    </source>
</evidence>
<evidence type="ECO:0000313" key="10">
    <source>
        <dbReference type="EMBL" id="OHA62433.1"/>
    </source>
</evidence>
<dbReference type="AlphaFoldDB" id="A0A1G2QPK8"/>
<evidence type="ECO:0000256" key="4">
    <source>
        <dbReference type="ARBA" id="ARBA00022692"/>
    </source>
</evidence>
<keyword evidence="3 9" id="KW-0813">Transport</keyword>
<evidence type="ECO:0000256" key="6">
    <source>
        <dbReference type="ARBA" id="ARBA00022989"/>
    </source>
</evidence>
<comment type="caution">
    <text evidence="10">The sequence shown here is derived from an EMBL/GenBank/DDBJ whole genome shotgun (WGS) entry which is preliminary data.</text>
</comment>
<dbReference type="GO" id="GO:0009306">
    <property type="term" value="P:protein secretion"/>
    <property type="evidence" value="ECO:0007669"/>
    <property type="project" value="UniProtKB-UniRule"/>
</dbReference>
<dbReference type="GO" id="GO:0005886">
    <property type="term" value="C:plasma membrane"/>
    <property type="evidence" value="ECO:0007669"/>
    <property type="project" value="UniProtKB-SubCell"/>
</dbReference>
<name>A0A1G2QPK8_9BACT</name>
<dbReference type="NCBIfam" id="TIGR00810">
    <property type="entry name" value="secG"/>
    <property type="match status" value="1"/>
</dbReference>
<dbReference type="Pfam" id="PF03840">
    <property type="entry name" value="SecG"/>
    <property type="match status" value="1"/>
</dbReference>
<evidence type="ECO:0000256" key="1">
    <source>
        <dbReference type="ARBA" id="ARBA00004141"/>
    </source>
</evidence>
<dbReference type="InterPro" id="IPR004692">
    <property type="entry name" value="SecG"/>
</dbReference>
<keyword evidence="8 9" id="KW-0472">Membrane</keyword>
<evidence type="ECO:0000256" key="9">
    <source>
        <dbReference type="RuleBase" id="RU365087"/>
    </source>
</evidence>
<feature type="transmembrane region" description="Helical" evidence="9">
    <location>
        <begin position="55"/>
        <end position="75"/>
    </location>
</feature>
<comment type="function">
    <text evidence="9">Involved in protein export. Participates in an early event of protein translocation.</text>
</comment>